<gene>
    <name evidence="10" type="ORF">EV666_103203</name>
</gene>
<dbReference type="GO" id="GO:0003995">
    <property type="term" value="F:acyl-CoA dehydrogenase activity"/>
    <property type="evidence" value="ECO:0007669"/>
    <property type="project" value="TreeGrafter"/>
</dbReference>
<keyword evidence="4 6" id="KW-0274">FAD</keyword>
<dbReference type="Gene3D" id="1.10.540.10">
    <property type="entry name" value="Acyl-CoA dehydrogenase/oxidase, N-terminal domain"/>
    <property type="match status" value="1"/>
</dbReference>
<dbReference type="InterPro" id="IPR037069">
    <property type="entry name" value="AcylCoA_DH/ox_N_sf"/>
</dbReference>
<dbReference type="Proteomes" id="UP000294881">
    <property type="component" value="Unassembled WGS sequence"/>
</dbReference>
<keyword evidence="3 6" id="KW-0285">Flavoprotein</keyword>
<feature type="domain" description="Acyl-CoA oxidase/dehydrogenase middle" evidence="8">
    <location>
        <begin position="122"/>
        <end position="209"/>
    </location>
</feature>
<dbReference type="PANTHER" id="PTHR43884">
    <property type="entry name" value="ACYL-COA DEHYDROGENASE"/>
    <property type="match status" value="1"/>
</dbReference>
<sequence length="383" mass="40599">MDFDLSEEQRLLKDSVERLVADKYDFESRKRYGAEPKGYSDALWTQYAELGILGLPFAEEDGGFGGGAVDTMIVMEALGRALVLEPYLATVVLGGGALRRAGSAAQRQKIIPQIAEGSLKLALAHAEPQARYNLANVAATAKRDGDGWVLNGAKSGVLHGDSADLLVVSARVSGDQTAENGVALFLVPADAGGLTRRGYATQDGLRAADIDMAGVRVGADALIGGESDGLAVVRRVYDDAIAATSAEAVGAMQRALELTVEYIKTRNQFGQPIGNFQALQHQAVDMFTALEQARSMAMYATMMTQEEDADERARAMAATRVQVGRSGRVVGKNGVQLHGGVGVTIEFAIGHYFKRLTMIDAMFGDADHHLGILSDLGGLLPAA</sequence>
<dbReference type="SUPFAM" id="SSF47203">
    <property type="entry name" value="Acyl-CoA dehydrogenase C-terminal domain-like"/>
    <property type="match status" value="1"/>
</dbReference>
<dbReference type="OrthoDB" id="9775090at2"/>
<feature type="domain" description="Acyl-CoA dehydrogenase/oxidase C-terminal" evidence="7">
    <location>
        <begin position="229"/>
        <end position="373"/>
    </location>
</feature>
<dbReference type="Pfam" id="PF02770">
    <property type="entry name" value="Acyl-CoA_dh_M"/>
    <property type="match status" value="1"/>
</dbReference>
<evidence type="ECO:0000313" key="10">
    <source>
        <dbReference type="EMBL" id="TCO14695.1"/>
    </source>
</evidence>
<dbReference type="InterPro" id="IPR006091">
    <property type="entry name" value="Acyl-CoA_Oxase/DH_mid-dom"/>
</dbReference>
<dbReference type="InterPro" id="IPR009075">
    <property type="entry name" value="AcylCo_DH/oxidase_C"/>
</dbReference>
<dbReference type="PANTHER" id="PTHR43884:SF20">
    <property type="entry name" value="ACYL-COA DEHYDROGENASE FADE28"/>
    <property type="match status" value="1"/>
</dbReference>
<comment type="similarity">
    <text evidence="2 6">Belongs to the acyl-CoA dehydrogenase family.</text>
</comment>
<dbReference type="EMBL" id="SLWL01000003">
    <property type="protein sequence ID" value="TCO14695.1"/>
    <property type="molecule type" value="Genomic_DNA"/>
</dbReference>
<evidence type="ECO:0000259" key="8">
    <source>
        <dbReference type="Pfam" id="PF02770"/>
    </source>
</evidence>
<proteinExistence type="inferred from homology"/>
<organism evidence="10 11">
    <name type="scientific">Camelimonas lactis</name>
    <dbReference type="NCBI Taxonomy" id="659006"/>
    <lineage>
        <taxon>Bacteria</taxon>
        <taxon>Pseudomonadati</taxon>
        <taxon>Pseudomonadota</taxon>
        <taxon>Alphaproteobacteria</taxon>
        <taxon>Hyphomicrobiales</taxon>
        <taxon>Chelatococcaceae</taxon>
        <taxon>Camelimonas</taxon>
    </lineage>
</organism>
<dbReference type="InterPro" id="IPR036250">
    <property type="entry name" value="AcylCo_DH-like_C"/>
</dbReference>
<evidence type="ECO:0000256" key="5">
    <source>
        <dbReference type="ARBA" id="ARBA00023002"/>
    </source>
</evidence>
<dbReference type="GO" id="GO:0050660">
    <property type="term" value="F:flavin adenine dinucleotide binding"/>
    <property type="evidence" value="ECO:0007669"/>
    <property type="project" value="InterPro"/>
</dbReference>
<dbReference type="Pfam" id="PF00441">
    <property type="entry name" value="Acyl-CoA_dh_1"/>
    <property type="match status" value="1"/>
</dbReference>
<dbReference type="Gene3D" id="1.20.140.10">
    <property type="entry name" value="Butyryl-CoA Dehydrogenase, subunit A, domain 3"/>
    <property type="match status" value="1"/>
</dbReference>
<feature type="domain" description="Acyl-CoA dehydrogenase/oxidase N-terminal" evidence="9">
    <location>
        <begin position="6"/>
        <end position="117"/>
    </location>
</feature>
<dbReference type="SUPFAM" id="SSF56645">
    <property type="entry name" value="Acyl-CoA dehydrogenase NM domain-like"/>
    <property type="match status" value="1"/>
</dbReference>
<reference evidence="10 11" key="1">
    <citation type="submission" date="2019-03" db="EMBL/GenBank/DDBJ databases">
        <title>Genomic Encyclopedia of Type Strains, Phase IV (KMG-IV): sequencing the most valuable type-strain genomes for metagenomic binning, comparative biology and taxonomic classification.</title>
        <authorList>
            <person name="Goeker M."/>
        </authorList>
    </citation>
    <scope>NUCLEOTIDE SEQUENCE [LARGE SCALE GENOMIC DNA]</scope>
    <source>
        <strain evidence="10 11">DSM 22958</strain>
    </source>
</reference>
<evidence type="ECO:0000313" key="11">
    <source>
        <dbReference type="Proteomes" id="UP000294881"/>
    </source>
</evidence>
<dbReference type="Pfam" id="PF02771">
    <property type="entry name" value="Acyl-CoA_dh_N"/>
    <property type="match status" value="1"/>
</dbReference>
<dbReference type="InterPro" id="IPR046373">
    <property type="entry name" value="Acyl-CoA_Oxase/DH_mid-dom_sf"/>
</dbReference>
<dbReference type="AlphaFoldDB" id="A0A4R2GVJ0"/>
<name>A0A4R2GVJ0_9HYPH</name>
<evidence type="ECO:0000256" key="3">
    <source>
        <dbReference type="ARBA" id="ARBA00022630"/>
    </source>
</evidence>
<evidence type="ECO:0000256" key="1">
    <source>
        <dbReference type="ARBA" id="ARBA00001974"/>
    </source>
</evidence>
<dbReference type="InterPro" id="IPR009100">
    <property type="entry name" value="AcylCoA_DH/oxidase_NM_dom_sf"/>
</dbReference>
<comment type="caution">
    <text evidence="10">The sequence shown here is derived from an EMBL/GenBank/DDBJ whole genome shotgun (WGS) entry which is preliminary data.</text>
</comment>
<comment type="cofactor">
    <cofactor evidence="1 6">
        <name>FAD</name>
        <dbReference type="ChEBI" id="CHEBI:57692"/>
    </cofactor>
</comment>
<keyword evidence="5 6" id="KW-0560">Oxidoreductase</keyword>
<keyword evidence="11" id="KW-1185">Reference proteome</keyword>
<dbReference type="Gene3D" id="2.40.110.10">
    <property type="entry name" value="Butyryl-CoA Dehydrogenase, subunit A, domain 2"/>
    <property type="match status" value="1"/>
</dbReference>
<accession>A0A4R2GVJ0</accession>
<dbReference type="InterPro" id="IPR013786">
    <property type="entry name" value="AcylCoA_DH/ox_N"/>
</dbReference>
<evidence type="ECO:0000259" key="9">
    <source>
        <dbReference type="Pfam" id="PF02771"/>
    </source>
</evidence>
<dbReference type="CDD" id="cd00567">
    <property type="entry name" value="ACAD"/>
    <property type="match status" value="1"/>
</dbReference>
<evidence type="ECO:0000259" key="7">
    <source>
        <dbReference type="Pfam" id="PF00441"/>
    </source>
</evidence>
<protein>
    <submittedName>
        <fullName evidence="10">Pimeloyl-CoA dehydrogenase small subunit</fullName>
    </submittedName>
</protein>
<evidence type="ECO:0000256" key="4">
    <source>
        <dbReference type="ARBA" id="ARBA00022827"/>
    </source>
</evidence>
<evidence type="ECO:0000256" key="2">
    <source>
        <dbReference type="ARBA" id="ARBA00009347"/>
    </source>
</evidence>
<dbReference type="RefSeq" id="WP_132004292.1">
    <property type="nucleotide sequence ID" value="NZ_JBHUNN010000002.1"/>
</dbReference>
<evidence type="ECO:0000256" key="6">
    <source>
        <dbReference type="RuleBase" id="RU362125"/>
    </source>
</evidence>